<dbReference type="PIRSF" id="PIRSF008292">
    <property type="entry name" value="UCP008292"/>
    <property type="match status" value="1"/>
</dbReference>
<proteinExistence type="predicted"/>
<evidence type="ECO:0000259" key="3">
    <source>
        <dbReference type="Pfam" id="PF00149"/>
    </source>
</evidence>
<sequence length="255" mass="26594">MIRVAAVGDLHVGPEVAGSYRERLSALPDQADVLLVAGDLTRHGTVEEGRVAAAELRDAGVPVIAVLGNHDYHSNAENEITAVLRDAGITVLEGEGTVVDCGGVRLGVAGGKGFGGGFLGRCASDFGEPEMKAFVRHTKDLADRLGTALLGLDCDVRVSLTHYSPSEDTLAGEPPEIYPFLGCYQLAEAIDCAEVDLAVHGHAHKGTEKGVTPGGVRVRNVALPVIQHAYAVYCLGERPDAEAECPPSAEHAAVS</sequence>
<dbReference type="InterPro" id="IPR004843">
    <property type="entry name" value="Calcineurin-like_PHP"/>
</dbReference>
<evidence type="ECO:0000313" key="4">
    <source>
        <dbReference type="EMBL" id="GAA4099881.1"/>
    </source>
</evidence>
<keyword evidence="2" id="KW-0378">Hydrolase</keyword>
<comment type="caution">
    <text evidence="4">The sequence shown here is derived from an EMBL/GenBank/DDBJ whole genome shotgun (WGS) entry which is preliminary data.</text>
</comment>
<evidence type="ECO:0000313" key="5">
    <source>
        <dbReference type="Proteomes" id="UP001500683"/>
    </source>
</evidence>
<feature type="domain" description="Calcineurin-like phosphoesterase" evidence="3">
    <location>
        <begin position="2"/>
        <end position="205"/>
    </location>
</feature>
<keyword evidence="1" id="KW-0479">Metal-binding</keyword>
<evidence type="ECO:0000256" key="2">
    <source>
        <dbReference type="ARBA" id="ARBA00022801"/>
    </source>
</evidence>
<accession>A0ABP7WYB1</accession>
<dbReference type="InterPro" id="IPR029052">
    <property type="entry name" value="Metallo-depent_PP-like"/>
</dbReference>
<dbReference type="Pfam" id="PF00149">
    <property type="entry name" value="Metallophos"/>
    <property type="match status" value="1"/>
</dbReference>
<keyword evidence="5" id="KW-1185">Reference proteome</keyword>
<dbReference type="InterPro" id="IPR051158">
    <property type="entry name" value="Metallophosphoesterase_sf"/>
</dbReference>
<dbReference type="EMBL" id="BAAAZG010000059">
    <property type="protein sequence ID" value="GAA4099881.1"/>
    <property type="molecule type" value="Genomic_DNA"/>
</dbReference>
<evidence type="ECO:0000256" key="1">
    <source>
        <dbReference type="ARBA" id="ARBA00022723"/>
    </source>
</evidence>
<name>A0ABP7WYB1_9ACTN</name>
<dbReference type="PANTHER" id="PTHR31302">
    <property type="entry name" value="TRANSMEMBRANE PROTEIN WITH METALLOPHOSPHOESTERASE DOMAIN-RELATED"/>
    <property type="match status" value="1"/>
</dbReference>
<protein>
    <submittedName>
        <fullName evidence="4">Metallophosphoesterase</fullName>
    </submittedName>
</protein>
<dbReference type="RefSeq" id="WP_344957336.1">
    <property type="nucleotide sequence ID" value="NZ_BAAAZG010000059.1"/>
</dbReference>
<reference evidence="5" key="1">
    <citation type="journal article" date="2019" name="Int. J. Syst. Evol. Microbiol.">
        <title>The Global Catalogue of Microorganisms (GCM) 10K type strain sequencing project: providing services to taxonomists for standard genome sequencing and annotation.</title>
        <authorList>
            <consortium name="The Broad Institute Genomics Platform"/>
            <consortium name="The Broad Institute Genome Sequencing Center for Infectious Disease"/>
            <person name="Wu L."/>
            <person name="Ma J."/>
        </authorList>
    </citation>
    <scope>NUCLEOTIDE SEQUENCE [LARGE SCALE GENOMIC DNA]</scope>
    <source>
        <strain evidence="5">JCM 16702</strain>
    </source>
</reference>
<dbReference type="InterPro" id="IPR016538">
    <property type="entry name" value="UCP008292"/>
</dbReference>
<dbReference type="Proteomes" id="UP001500683">
    <property type="component" value="Unassembled WGS sequence"/>
</dbReference>
<gene>
    <name evidence="4" type="ORF">GCM10022214_76300</name>
</gene>
<dbReference type="Gene3D" id="3.60.21.10">
    <property type="match status" value="1"/>
</dbReference>
<dbReference type="PANTHER" id="PTHR31302:SF31">
    <property type="entry name" value="PHOSPHODIESTERASE YAEI"/>
    <property type="match status" value="1"/>
</dbReference>
<dbReference type="SUPFAM" id="SSF56300">
    <property type="entry name" value="Metallo-dependent phosphatases"/>
    <property type="match status" value="1"/>
</dbReference>
<organism evidence="4 5">
    <name type="scientific">Actinomadura miaoliensis</name>
    <dbReference type="NCBI Taxonomy" id="430685"/>
    <lineage>
        <taxon>Bacteria</taxon>
        <taxon>Bacillati</taxon>
        <taxon>Actinomycetota</taxon>
        <taxon>Actinomycetes</taxon>
        <taxon>Streptosporangiales</taxon>
        <taxon>Thermomonosporaceae</taxon>
        <taxon>Actinomadura</taxon>
    </lineage>
</organism>